<keyword evidence="4 7" id="KW-0418">Kinase</keyword>
<dbReference type="OrthoDB" id="9805576at2"/>
<evidence type="ECO:0000259" key="8">
    <source>
        <dbReference type="Pfam" id="PF00370"/>
    </source>
</evidence>
<proteinExistence type="inferred from homology"/>
<evidence type="ECO:0000256" key="6">
    <source>
        <dbReference type="ARBA" id="ARBA00043149"/>
    </source>
</evidence>
<name>A0A1G9KLL2_9BACT</name>
<dbReference type="GO" id="GO:0005524">
    <property type="term" value="F:ATP binding"/>
    <property type="evidence" value="ECO:0007669"/>
    <property type="project" value="UniProtKB-KW"/>
</dbReference>
<gene>
    <name evidence="10" type="ORF">SAMN05421823_106198</name>
</gene>
<evidence type="ECO:0000313" key="10">
    <source>
        <dbReference type="EMBL" id="SDL50559.1"/>
    </source>
</evidence>
<dbReference type="PIRSF" id="PIRSF000538">
    <property type="entry name" value="GlpK"/>
    <property type="match status" value="1"/>
</dbReference>
<evidence type="ECO:0000256" key="3">
    <source>
        <dbReference type="ARBA" id="ARBA00022741"/>
    </source>
</evidence>
<sequence>MTSKYILAIDQGTSSTKTLVFDAQGRVQARGSVPLKTQYLSDGWVEQEPEAILQNVLDSVEACLEDFKAKGGKAEEIAAGGVSNQRETLLIWDETGTPLHPAIVWQCKRSIGVCQRLAQAGFGTRIKEKTGLFIDPYFSGSKVIWLYENDARVRQAIDEGRAYFGTVDTWLLYKLTNGEKYLTDHTNASRTLFFNIHTLAWDQELLDAFGLSKLKLPDVQPSSSHFGASDFGGLFPQSLPITAMIGDSHAAAFGEGCFEPGTAKATLGTGCSILKNIGPVAKPSAHGMVTTLCWSTEERIDFALEGVIVTCGGTIEWLKNELGLIRESRETEALATAVPDNGGVYLIPAFSGLGAPHWQMDRKASISGLTFGSTKQHLIRAALESIPYQIKDVIVAMEQDTGLLLQELMVNGGMTANGFVLQFLADLLGKSVVNQGMPDVSAQGAAFLAGLKANVYPSLDYLKQLKADPARLSPAADRSAVDRAYAGWQQAVGTVGQSVASV</sequence>
<evidence type="ECO:0000256" key="7">
    <source>
        <dbReference type="RuleBase" id="RU003733"/>
    </source>
</evidence>
<reference evidence="10 11" key="1">
    <citation type="submission" date="2016-10" db="EMBL/GenBank/DDBJ databases">
        <authorList>
            <person name="de Groot N.N."/>
        </authorList>
    </citation>
    <scope>NUCLEOTIDE SEQUENCE [LARGE SCALE GENOMIC DNA]</scope>
    <source>
        <strain evidence="10 11">DSM 25186</strain>
    </source>
</reference>
<feature type="domain" description="Carbohydrate kinase FGGY N-terminal" evidence="8">
    <location>
        <begin position="5"/>
        <end position="254"/>
    </location>
</feature>
<keyword evidence="3" id="KW-0547">Nucleotide-binding</keyword>
<comment type="similarity">
    <text evidence="1 7">Belongs to the FGGY kinase family.</text>
</comment>
<dbReference type="CDD" id="cd07769">
    <property type="entry name" value="ASKHA_NBD_FGGY_GK"/>
    <property type="match status" value="1"/>
</dbReference>
<dbReference type="SUPFAM" id="SSF53067">
    <property type="entry name" value="Actin-like ATPase domain"/>
    <property type="match status" value="2"/>
</dbReference>
<dbReference type="NCBIfam" id="NF000756">
    <property type="entry name" value="PRK00047.1"/>
    <property type="match status" value="1"/>
</dbReference>
<evidence type="ECO:0000313" key="11">
    <source>
        <dbReference type="Proteomes" id="UP000198510"/>
    </source>
</evidence>
<evidence type="ECO:0000256" key="2">
    <source>
        <dbReference type="ARBA" id="ARBA00022679"/>
    </source>
</evidence>
<dbReference type="InterPro" id="IPR043129">
    <property type="entry name" value="ATPase_NBD"/>
</dbReference>
<dbReference type="Gene3D" id="3.30.420.40">
    <property type="match status" value="2"/>
</dbReference>
<dbReference type="GO" id="GO:0004370">
    <property type="term" value="F:glycerol kinase activity"/>
    <property type="evidence" value="ECO:0007669"/>
    <property type="project" value="TreeGrafter"/>
</dbReference>
<dbReference type="PROSITE" id="PS00933">
    <property type="entry name" value="FGGY_KINASES_1"/>
    <property type="match status" value="1"/>
</dbReference>
<dbReference type="GO" id="GO:0019563">
    <property type="term" value="P:glycerol catabolic process"/>
    <property type="evidence" value="ECO:0007669"/>
    <property type="project" value="TreeGrafter"/>
</dbReference>
<keyword evidence="5" id="KW-0067">ATP-binding</keyword>
<dbReference type="InterPro" id="IPR018485">
    <property type="entry name" value="FGGY_C"/>
</dbReference>
<dbReference type="InterPro" id="IPR018483">
    <property type="entry name" value="Carb_kinase_FGGY_CS"/>
</dbReference>
<protein>
    <recommendedName>
        <fullName evidence="6">ATP:glycerol 3-phosphotransferase</fullName>
    </recommendedName>
</protein>
<evidence type="ECO:0000259" key="9">
    <source>
        <dbReference type="Pfam" id="PF02782"/>
    </source>
</evidence>
<keyword evidence="2 7" id="KW-0808">Transferase</keyword>
<feature type="domain" description="Carbohydrate kinase FGGY C-terminal" evidence="9">
    <location>
        <begin position="264"/>
        <end position="451"/>
    </location>
</feature>
<dbReference type="RefSeq" id="WP_089683949.1">
    <property type="nucleotide sequence ID" value="NZ_FNFO01000006.1"/>
</dbReference>
<accession>A0A1G9KLL2</accession>
<dbReference type="PANTHER" id="PTHR10196">
    <property type="entry name" value="SUGAR KINASE"/>
    <property type="match status" value="1"/>
</dbReference>
<dbReference type="GO" id="GO:0005829">
    <property type="term" value="C:cytosol"/>
    <property type="evidence" value="ECO:0007669"/>
    <property type="project" value="TreeGrafter"/>
</dbReference>
<dbReference type="Pfam" id="PF02782">
    <property type="entry name" value="FGGY_C"/>
    <property type="match status" value="1"/>
</dbReference>
<dbReference type="Pfam" id="PF00370">
    <property type="entry name" value="FGGY_N"/>
    <property type="match status" value="1"/>
</dbReference>
<dbReference type="Proteomes" id="UP000198510">
    <property type="component" value="Unassembled WGS sequence"/>
</dbReference>
<evidence type="ECO:0000256" key="1">
    <source>
        <dbReference type="ARBA" id="ARBA00009156"/>
    </source>
</evidence>
<evidence type="ECO:0000256" key="5">
    <source>
        <dbReference type="ARBA" id="ARBA00022840"/>
    </source>
</evidence>
<dbReference type="PANTHER" id="PTHR10196:SF69">
    <property type="entry name" value="GLYCEROL KINASE"/>
    <property type="match status" value="1"/>
</dbReference>
<organism evidence="10 11">
    <name type="scientific">Catalinimonas alkaloidigena</name>
    <dbReference type="NCBI Taxonomy" id="1075417"/>
    <lineage>
        <taxon>Bacteria</taxon>
        <taxon>Pseudomonadati</taxon>
        <taxon>Bacteroidota</taxon>
        <taxon>Cytophagia</taxon>
        <taxon>Cytophagales</taxon>
        <taxon>Catalimonadaceae</taxon>
        <taxon>Catalinimonas</taxon>
    </lineage>
</organism>
<dbReference type="AlphaFoldDB" id="A0A1G9KLL2"/>
<evidence type="ECO:0000256" key="4">
    <source>
        <dbReference type="ARBA" id="ARBA00022777"/>
    </source>
</evidence>
<keyword evidence="11" id="KW-1185">Reference proteome</keyword>
<dbReference type="InterPro" id="IPR018484">
    <property type="entry name" value="FGGY_N"/>
</dbReference>
<dbReference type="InterPro" id="IPR000577">
    <property type="entry name" value="Carb_kinase_FGGY"/>
</dbReference>
<dbReference type="EMBL" id="FNFO01000006">
    <property type="protein sequence ID" value="SDL50559.1"/>
    <property type="molecule type" value="Genomic_DNA"/>
</dbReference>
<dbReference type="PROSITE" id="PS00445">
    <property type="entry name" value="FGGY_KINASES_2"/>
    <property type="match status" value="1"/>
</dbReference>
<dbReference type="STRING" id="1075417.SAMN05421823_106198"/>